<name>A0A821RHH5_9NEOP</name>
<keyword evidence="2" id="KW-1185">Reference proteome</keyword>
<evidence type="ECO:0000313" key="2">
    <source>
        <dbReference type="Proteomes" id="UP000663880"/>
    </source>
</evidence>
<protein>
    <submittedName>
        <fullName evidence="1">Uncharacterized protein</fullName>
    </submittedName>
</protein>
<reference evidence="1" key="1">
    <citation type="submission" date="2021-02" db="EMBL/GenBank/DDBJ databases">
        <authorList>
            <person name="Steward A R."/>
        </authorList>
    </citation>
    <scope>NUCLEOTIDE SEQUENCE</scope>
</reference>
<proteinExistence type="predicted"/>
<sequence>MEIYLVQLNLLIDRKFSTPVDIPRVCENRPAPGLLLRKCNTYSALKTIQNNCALANASRGYLVVEGYVGPRYCAYRLRHQQSPEAGFEYSDMIDPWHLRAQDLNEDMLRRLREMHIEDLETPGEVYLGYGLHNSLLTKTRLGEIDDVSKKDRS</sequence>
<accession>A0A821RHH5</accession>
<gene>
    <name evidence="1" type="ORF">PMACD_LOCUS5985</name>
</gene>
<dbReference type="Proteomes" id="UP000663880">
    <property type="component" value="Unassembled WGS sequence"/>
</dbReference>
<dbReference type="EMBL" id="CAJOBZ010000012">
    <property type="protein sequence ID" value="CAF4838925.1"/>
    <property type="molecule type" value="Genomic_DNA"/>
</dbReference>
<dbReference type="OrthoDB" id="7429635at2759"/>
<dbReference type="AlphaFoldDB" id="A0A821RHH5"/>
<organism evidence="1 2">
    <name type="scientific">Pieris macdunnoughi</name>
    <dbReference type="NCBI Taxonomy" id="345717"/>
    <lineage>
        <taxon>Eukaryota</taxon>
        <taxon>Metazoa</taxon>
        <taxon>Ecdysozoa</taxon>
        <taxon>Arthropoda</taxon>
        <taxon>Hexapoda</taxon>
        <taxon>Insecta</taxon>
        <taxon>Pterygota</taxon>
        <taxon>Neoptera</taxon>
        <taxon>Endopterygota</taxon>
        <taxon>Lepidoptera</taxon>
        <taxon>Glossata</taxon>
        <taxon>Ditrysia</taxon>
        <taxon>Papilionoidea</taxon>
        <taxon>Pieridae</taxon>
        <taxon>Pierinae</taxon>
        <taxon>Pieris</taxon>
    </lineage>
</organism>
<comment type="caution">
    <text evidence="1">The sequence shown here is derived from an EMBL/GenBank/DDBJ whole genome shotgun (WGS) entry which is preliminary data.</text>
</comment>
<evidence type="ECO:0000313" key="1">
    <source>
        <dbReference type="EMBL" id="CAF4838925.1"/>
    </source>
</evidence>